<feature type="signal peptide" evidence="1">
    <location>
        <begin position="1"/>
        <end position="21"/>
    </location>
</feature>
<reference evidence="2" key="1">
    <citation type="submission" date="2021-12" db="EMBL/GenBank/DDBJ databases">
        <authorList>
            <person name="King R."/>
        </authorList>
    </citation>
    <scope>NUCLEOTIDE SEQUENCE</scope>
</reference>
<accession>A0A9P0A9F2</accession>
<feature type="chain" id="PRO_5040139520" evidence="1">
    <location>
        <begin position="22"/>
        <end position="629"/>
    </location>
</feature>
<proteinExistence type="predicted"/>
<keyword evidence="3" id="KW-1185">Reference proteome</keyword>
<dbReference type="EMBL" id="OU963864">
    <property type="protein sequence ID" value="CAH0387018.1"/>
    <property type="molecule type" value="Genomic_DNA"/>
</dbReference>
<gene>
    <name evidence="2" type="ORF">BEMITA_LOCUS6077</name>
</gene>
<sequence length="629" mass="74575">MASLKLLVCCVALVVAAVVDAHPTCKESCNPCKPRRVHECPDEFVGRLFLEIDVTVNSDYDWLSNQIELIGCKSAAEEYQIIIDLYQQLEQAKGCFDTCYEDIYTDIFGLVTEYREKYCPLSICYTERIVSARKCARSRLFPELCKFRALYLEVIARIEEFCGKYSIDCKPRAIVMPREDDYTFDIYFPASPRCNDLTLIYQNCFKDYKFLYNFIEKIDFPDDSPLCDRRQKLYEDIIAIWIDFTKFRQGLDCKYYQRFVDCWEDQDQVDLIYLEIIAALRPFQVKFGNCWFESYFALQDLCNEADITFVDYVDCENYCPQTNCRGSFLPSELLSKYFNNILVTCGMDYSSCLRLWNELDCKRDSNEWKRRQECLKRLRRRLREIERCINRLIRDIICKINTDFIDCLDNFDTEQRTYIDEVITNCNNELWPLIIEFRQDYYYNDDCLQPILNARGIANVVTRSIIPTQTPCYDVSLYCFDEDIRESVQWFEGVIRSNFYGPTADLIQIRFDEGCEEYKLRCKCLKDLESIWLAYRKCLNELFRKLIKLICKRKCKIGSDEYRREIKRIAEWLRPRLVNMIDRFKSTCCEINGILDSLYSSNTNQACTRSYKYTEAEFSFQISGSVKAC</sequence>
<evidence type="ECO:0000313" key="3">
    <source>
        <dbReference type="Proteomes" id="UP001152759"/>
    </source>
</evidence>
<evidence type="ECO:0000256" key="1">
    <source>
        <dbReference type="SAM" id="SignalP"/>
    </source>
</evidence>
<dbReference type="Proteomes" id="UP001152759">
    <property type="component" value="Chromosome 3"/>
</dbReference>
<evidence type="ECO:0000313" key="2">
    <source>
        <dbReference type="EMBL" id="CAH0387018.1"/>
    </source>
</evidence>
<name>A0A9P0A9F2_BEMTA</name>
<keyword evidence="1" id="KW-0732">Signal</keyword>
<organism evidence="2 3">
    <name type="scientific">Bemisia tabaci</name>
    <name type="common">Sweetpotato whitefly</name>
    <name type="synonym">Aleurodes tabaci</name>
    <dbReference type="NCBI Taxonomy" id="7038"/>
    <lineage>
        <taxon>Eukaryota</taxon>
        <taxon>Metazoa</taxon>
        <taxon>Ecdysozoa</taxon>
        <taxon>Arthropoda</taxon>
        <taxon>Hexapoda</taxon>
        <taxon>Insecta</taxon>
        <taxon>Pterygota</taxon>
        <taxon>Neoptera</taxon>
        <taxon>Paraneoptera</taxon>
        <taxon>Hemiptera</taxon>
        <taxon>Sternorrhyncha</taxon>
        <taxon>Aleyrodoidea</taxon>
        <taxon>Aleyrodidae</taxon>
        <taxon>Aleyrodinae</taxon>
        <taxon>Bemisia</taxon>
    </lineage>
</organism>
<dbReference type="AlphaFoldDB" id="A0A9P0A9F2"/>
<dbReference type="KEGG" id="btab:109032933"/>
<protein>
    <submittedName>
        <fullName evidence="2">Uncharacterized protein</fullName>
    </submittedName>
</protein>